<reference evidence="2 3" key="1">
    <citation type="submission" date="2015-11" db="EMBL/GenBank/DDBJ databases">
        <authorList>
            <person name="Sahl J."/>
            <person name="Wagner D."/>
            <person name="Keim P."/>
        </authorList>
    </citation>
    <scope>NUCLEOTIDE SEQUENCE [LARGE SCALE GENOMIC DNA]</scope>
    <source>
        <strain evidence="2 3">MSMB1157</strain>
    </source>
</reference>
<dbReference type="AlphaFoldDB" id="A0AA40UW53"/>
<evidence type="ECO:0008006" key="4">
    <source>
        <dbReference type="Google" id="ProtNLM"/>
    </source>
</evidence>
<evidence type="ECO:0000313" key="2">
    <source>
        <dbReference type="EMBL" id="KWZ53999.1"/>
    </source>
</evidence>
<evidence type="ECO:0000313" key="3">
    <source>
        <dbReference type="Proteomes" id="UP000070119"/>
    </source>
</evidence>
<organism evidence="2 3">
    <name type="scientific">Burkholderia ubonensis</name>
    <dbReference type="NCBI Taxonomy" id="101571"/>
    <lineage>
        <taxon>Bacteria</taxon>
        <taxon>Pseudomonadati</taxon>
        <taxon>Pseudomonadota</taxon>
        <taxon>Betaproteobacteria</taxon>
        <taxon>Burkholderiales</taxon>
        <taxon>Burkholderiaceae</taxon>
        <taxon>Burkholderia</taxon>
        <taxon>Burkholderia cepacia complex</taxon>
    </lineage>
</organism>
<proteinExistence type="predicted"/>
<sequence length="192" mass="20892">MKRRYLAIAAAGFAIALPFAAFAFVKPLRVVAPALVPGVTCPREDICIDDPAKLDGAQQLYRDGYAHAEAAVGHFRDTPRVVFCATQACADAFGLGRRAAAAVGNLGVVVAPRGWQTFFLAHELIHIRQAEALGNVAVATRPRWLIEGMAYSLSGDPRHPLTEPFESWRTQFDTWHATLGARSLWDAARNVP</sequence>
<protein>
    <recommendedName>
        <fullName evidence="4">Transmembrane protein</fullName>
    </recommendedName>
</protein>
<accession>A0AA40UW53</accession>
<dbReference type="EMBL" id="LNJU01000005">
    <property type="protein sequence ID" value="KWZ53999.1"/>
    <property type="molecule type" value="Genomic_DNA"/>
</dbReference>
<keyword evidence="1" id="KW-0732">Signal</keyword>
<feature type="chain" id="PRO_5041342359" description="Transmembrane protein" evidence="1">
    <location>
        <begin position="24"/>
        <end position="192"/>
    </location>
</feature>
<comment type="caution">
    <text evidence="2">The sequence shown here is derived from an EMBL/GenBank/DDBJ whole genome shotgun (WGS) entry which is preliminary data.</text>
</comment>
<gene>
    <name evidence="2" type="ORF">WK57_34410</name>
</gene>
<evidence type="ECO:0000256" key="1">
    <source>
        <dbReference type="SAM" id="SignalP"/>
    </source>
</evidence>
<feature type="signal peptide" evidence="1">
    <location>
        <begin position="1"/>
        <end position="23"/>
    </location>
</feature>
<dbReference type="RefSeq" id="WP_060064316.1">
    <property type="nucleotide sequence ID" value="NZ_CM003772.1"/>
</dbReference>
<name>A0AA40UW53_9BURK</name>
<dbReference type="Proteomes" id="UP000070119">
    <property type="component" value="Chromosome 2"/>
</dbReference>